<dbReference type="RefSeq" id="WP_087216385.1">
    <property type="nucleotide sequence ID" value="NZ_NFLC01000067.1"/>
</dbReference>
<dbReference type="InterPro" id="IPR010985">
    <property type="entry name" value="Ribbon_hlx_hlx"/>
</dbReference>
<dbReference type="Proteomes" id="UP000196074">
    <property type="component" value="Unassembled WGS sequence"/>
</dbReference>
<name>A0A1Y4QRS1_9ENTE</name>
<dbReference type="AlphaFoldDB" id="A0A1Y4QRS1"/>
<protein>
    <submittedName>
        <fullName evidence="1">Protein repA</fullName>
    </submittedName>
</protein>
<dbReference type="Gene3D" id="1.10.1220.10">
    <property type="entry name" value="Met repressor-like"/>
    <property type="match status" value="1"/>
</dbReference>
<proteinExistence type="predicted"/>
<dbReference type="SUPFAM" id="SSF47598">
    <property type="entry name" value="Ribbon-helix-helix"/>
    <property type="match status" value="1"/>
</dbReference>
<dbReference type="EMBL" id="NFLC01000067">
    <property type="protein sequence ID" value="OUQ06993.1"/>
    <property type="molecule type" value="Genomic_DNA"/>
</dbReference>
<organism evidence="1 2">
    <name type="scientific">Enterococcus cecorum</name>
    <dbReference type="NCBI Taxonomy" id="44008"/>
    <lineage>
        <taxon>Bacteria</taxon>
        <taxon>Bacillati</taxon>
        <taxon>Bacillota</taxon>
        <taxon>Bacilli</taxon>
        <taxon>Lactobacillales</taxon>
        <taxon>Enterococcaceae</taxon>
        <taxon>Enterococcus</taxon>
    </lineage>
</organism>
<accession>A0A1Y4QRS1</accession>
<dbReference type="GO" id="GO:0006355">
    <property type="term" value="P:regulation of DNA-templated transcription"/>
    <property type="evidence" value="ECO:0007669"/>
    <property type="project" value="InterPro"/>
</dbReference>
<dbReference type="InterPro" id="IPR013321">
    <property type="entry name" value="Arc_rbn_hlx_hlx"/>
</dbReference>
<gene>
    <name evidence="1" type="ORF">B5E88_12355</name>
</gene>
<evidence type="ECO:0000313" key="2">
    <source>
        <dbReference type="Proteomes" id="UP000196074"/>
    </source>
</evidence>
<sequence length="53" mass="6003">MVEIEKKKVTLSLPVDTNKKLEELCKKYGMTKSGLVNFLINQVAESGTIYNKQ</sequence>
<comment type="caution">
    <text evidence="1">The sequence shown here is derived from an EMBL/GenBank/DDBJ whole genome shotgun (WGS) entry which is preliminary data.</text>
</comment>
<evidence type="ECO:0000313" key="1">
    <source>
        <dbReference type="EMBL" id="OUQ06993.1"/>
    </source>
</evidence>
<reference evidence="2" key="1">
    <citation type="submission" date="2017-04" db="EMBL/GenBank/DDBJ databases">
        <title>Function of individual gut microbiota members based on whole genome sequencing of pure cultures obtained from chicken caecum.</title>
        <authorList>
            <person name="Medvecky M."/>
            <person name="Cejkova D."/>
            <person name="Polansky O."/>
            <person name="Karasova D."/>
            <person name="Kubasova T."/>
            <person name="Cizek A."/>
            <person name="Rychlik I."/>
        </authorList>
    </citation>
    <scope>NUCLEOTIDE SEQUENCE [LARGE SCALE GENOMIC DNA]</scope>
    <source>
        <strain evidence="2">An144</strain>
    </source>
</reference>